<dbReference type="InterPro" id="IPR036761">
    <property type="entry name" value="TTHA0802/YceI-like_sf"/>
</dbReference>
<keyword evidence="2" id="KW-1185">Reference proteome</keyword>
<organism evidence="1 2">
    <name type="scientific">Aureibacter tunicatorum</name>
    <dbReference type="NCBI Taxonomy" id="866807"/>
    <lineage>
        <taxon>Bacteria</taxon>
        <taxon>Pseudomonadati</taxon>
        <taxon>Bacteroidota</taxon>
        <taxon>Cytophagia</taxon>
        <taxon>Cytophagales</taxon>
        <taxon>Persicobacteraceae</taxon>
        <taxon>Aureibacter</taxon>
    </lineage>
</organism>
<dbReference type="AlphaFoldDB" id="A0AAE4BTE8"/>
<evidence type="ECO:0000313" key="2">
    <source>
        <dbReference type="Proteomes" id="UP001185092"/>
    </source>
</evidence>
<sequence length="172" mass="19706">MINVHASAELIMKGKTNINTFECDFHSATSRDFHFQEKDIKDNRIVLEEAELYFDIDSCECSIELISKDLASALNARQFPHIVIDLQEIQLNQSNKLKSMTVSVEMSGESLEYQIIPKKIIRNNEGMLLVKGLLEIDMRDYKIKPPNKMLGLIKVEPLVVVEYVINFNKSNS</sequence>
<proteinExistence type="predicted"/>
<comment type="caution">
    <text evidence="1">The sequence shown here is derived from an EMBL/GenBank/DDBJ whole genome shotgun (WGS) entry which is preliminary data.</text>
</comment>
<accession>A0AAE4BTE8</accession>
<evidence type="ECO:0000313" key="1">
    <source>
        <dbReference type="EMBL" id="MDR6239860.1"/>
    </source>
</evidence>
<reference evidence="1" key="1">
    <citation type="submission" date="2023-07" db="EMBL/GenBank/DDBJ databases">
        <title>Genomic Encyclopedia of Type Strains, Phase IV (KMG-IV): sequencing the most valuable type-strain genomes for metagenomic binning, comparative biology and taxonomic classification.</title>
        <authorList>
            <person name="Goeker M."/>
        </authorList>
    </citation>
    <scope>NUCLEOTIDE SEQUENCE</scope>
    <source>
        <strain evidence="1">DSM 26174</strain>
    </source>
</reference>
<evidence type="ECO:0008006" key="3">
    <source>
        <dbReference type="Google" id="ProtNLM"/>
    </source>
</evidence>
<dbReference type="SUPFAM" id="SSF101874">
    <property type="entry name" value="YceI-like"/>
    <property type="match status" value="1"/>
</dbReference>
<name>A0AAE4BTE8_9BACT</name>
<dbReference type="RefSeq" id="WP_309939665.1">
    <property type="nucleotide sequence ID" value="NZ_AP025305.1"/>
</dbReference>
<dbReference type="Gene3D" id="2.40.128.110">
    <property type="entry name" value="Lipid/polyisoprenoid-binding, YceI-like"/>
    <property type="match status" value="1"/>
</dbReference>
<gene>
    <name evidence="1" type="ORF">HNQ88_002908</name>
</gene>
<protein>
    <recommendedName>
        <fullName evidence="3">YceI-like domain-containing protein</fullName>
    </recommendedName>
</protein>
<dbReference type="Proteomes" id="UP001185092">
    <property type="component" value="Unassembled WGS sequence"/>
</dbReference>
<dbReference type="EMBL" id="JAVDQD010000003">
    <property type="protein sequence ID" value="MDR6239860.1"/>
    <property type="molecule type" value="Genomic_DNA"/>
</dbReference>